<keyword evidence="2" id="KW-0479">Metal-binding</keyword>
<dbReference type="Pfam" id="PF13237">
    <property type="entry name" value="Fer4_10"/>
    <property type="match status" value="1"/>
</dbReference>
<keyword evidence="9" id="KW-1185">Reference proteome</keyword>
<protein>
    <submittedName>
        <fullName evidence="8">Nitroreductase</fullName>
    </submittedName>
</protein>
<evidence type="ECO:0000256" key="3">
    <source>
        <dbReference type="ARBA" id="ARBA00023002"/>
    </source>
</evidence>
<dbReference type="InterPro" id="IPR017896">
    <property type="entry name" value="4Fe4S_Fe-S-bd"/>
</dbReference>
<dbReference type="Gene3D" id="3.30.70.20">
    <property type="match status" value="1"/>
</dbReference>
<evidence type="ECO:0000313" key="8">
    <source>
        <dbReference type="EMBL" id="SDL63125.1"/>
    </source>
</evidence>
<dbReference type="AlphaFoldDB" id="A0A1G9LNL1"/>
<evidence type="ECO:0000256" key="6">
    <source>
        <dbReference type="SAM" id="Phobius"/>
    </source>
</evidence>
<keyword evidence="5" id="KW-0411">Iron-sulfur</keyword>
<dbReference type="InterPro" id="IPR029479">
    <property type="entry name" value="Nitroreductase"/>
</dbReference>
<dbReference type="Gene3D" id="3.40.109.10">
    <property type="entry name" value="NADH Oxidase"/>
    <property type="match status" value="1"/>
</dbReference>
<dbReference type="SUPFAM" id="SSF55469">
    <property type="entry name" value="FMN-dependent nitroreductase-like"/>
    <property type="match status" value="1"/>
</dbReference>
<dbReference type="CDD" id="cd02143">
    <property type="entry name" value="nitroreductase_FeS-like"/>
    <property type="match status" value="1"/>
</dbReference>
<proteinExistence type="inferred from homology"/>
<dbReference type="GO" id="GO:0016491">
    <property type="term" value="F:oxidoreductase activity"/>
    <property type="evidence" value="ECO:0007669"/>
    <property type="project" value="UniProtKB-KW"/>
</dbReference>
<dbReference type="PROSITE" id="PS51379">
    <property type="entry name" value="4FE4S_FER_2"/>
    <property type="match status" value="2"/>
</dbReference>
<dbReference type="STRING" id="146817.SAMN04488502_101400"/>
<evidence type="ECO:0000259" key="7">
    <source>
        <dbReference type="PROSITE" id="PS51379"/>
    </source>
</evidence>
<keyword evidence="6" id="KW-1133">Transmembrane helix</keyword>
<dbReference type="InterPro" id="IPR017900">
    <property type="entry name" value="4Fe4S_Fe_S_CS"/>
</dbReference>
<dbReference type="Pfam" id="PF00881">
    <property type="entry name" value="Nitroreductase"/>
    <property type="match status" value="1"/>
</dbReference>
<evidence type="ECO:0000256" key="5">
    <source>
        <dbReference type="ARBA" id="ARBA00023014"/>
    </source>
</evidence>
<dbReference type="EMBL" id="FNHB01000001">
    <property type="protein sequence ID" value="SDL63125.1"/>
    <property type="molecule type" value="Genomic_DNA"/>
</dbReference>
<evidence type="ECO:0000313" key="9">
    <source>
        <dbReference type="Proteomes" id="UP000214880"/>
    </source>
</evidence>
<accession>A0A1G9LNL1</accession>
<gene>
    <name evidence="8" type="ORF">SAMN04488502_101400</name>
</gene>
<feature type="transmembrane region" description="Helical" evidence="6">
    <location>
        <begin position="199"/>
        <end position="221"/>
    </location>
</feature>
<keyword evidence="6" id="KW-0812">Transmembrane</keyword>
<dbReference type="GO" id="GO:0046872">
    <property type="term" value="F:metal ion binding"/>
    <property type="evidence" value="ECO:0007669"/>
    <property type="project" value="UniProtKB-KW"/>
</dbReference>
<keyword evidence="4" id="KW-0408">Iron</keyword>
<sequence>MKEVVRLNLIEVNKERCIRCGICVKICPVRALELKGAVEAVAPEACISCGHCVAVCPQSALDHRKSPLARQVALTGFPVIAAAAARQFLRSRRSIRSYKQTAVPREKLVQLIDIGRFAATASNSQGVSYIVVEDQAILRKATELMMEWMEAQDQTTAHWSFSHHIRAYRQGLDPILRDAPHLILATTARNQARGRENTAFALAYIELYATVLGLGTCWAGLLEMGLEANYAPLMELFKIPAGKAITGALMAGYPEYHYQRLVDRNPLEISWLP</sequence>
<dbReference type="PROSITE" id="PS00198">
    <property type="entry name" value="4FE4S_FER_1"/>
    <property type="match status" value="2"/>
</dbReference>
<dbReference type="PANTHER" id="PTHR43673">
    <property type="entry name" value="NAD(P)H NITROREDUCTASE YDGI-RELATED"/>
    <property type="match status" value="1"/>
</dbReference>
<organism evidence="8 9">
    <name type="scientific">Dendrosporobacter quercicolus</name>
    <dbReference type="NCBI Taxonomy" id="146817"/>
    <lineage>
        <taxon>Bacteria</taxon>
        <taxon>Bacillati</taxon>
        <taxon>Bacillota</taxon>
        <taxon>Negativicutes</taxon>
        <taxon>Selenomonadales</taxon>
        <taxon>Sporomusaceae</taxon>
        <taxon>Dendrosporobacter</taxon>
    </lineage>
</organism>
<feature type="domain" description="4Fe-4S ferredoxin-type" evidence="7">
    <location>
        <begin position="8"/>
        <end position="37"/>
    </location>
</feature>
<evidence type="ECO:0000256" key="1">
    <source>
        <dbReference type="ARBA" id="ARBA00007118"/>
    </source>
</evidence>
<keyword evidence="6" id="KW-0472">Membrane</keyword>
<dbReference type="Proteomes" id="UP000214880">
    <property type="component" value="Unassembled WGS sequence"/>
</dbReference>
<feature type="domain" description="4Fe-4S ferredoxin-type" evidence="7">
    <location>
        <begin position="41"/>
        <end position="66"/>
    </location>
</feature>
<reference evidence="8 9" key="1">
    <citation type="submission" date="2016-10" db="EMBL/GenBank/DDBJ databases">
        <authorList>
            <person name="de Groot N.N."/>
        </authorList>
    </citation>
    <scope>NUCLEOTIDE SEQUENCE [LARGE SCALE GENOMIC DNA]</scope>
    <source>
        <strain evidence="8 9">DSM 1736</strain>
    </source>
</reference>
<evidence type="ECO:0000256" key="4">
    <source>
        <dbReference type="ARBA" id="ARBA00023004"/>
    </source>
</evidence>
<keyword evidence="3" id="KW-0560">Oxidoreductase</keyword>
<name>A0A1G9LNL1_9FIRM</name>
<evidence type="ECO:0000256" key="2">
    <source>
        <dbReference type="ARBA" id="ARBA00022723"/>
    </source>
</evidence>
<dbReference type="GO" id="GO:0051536">
    <property type="term" value="F:iron-sulfur cluster binding"/>
    <property type="evidence" value="ECO:0007669"/>
    <property type="project" value="UniProtKB-KW"/>
</dbReference>
<dbReference type="PANTHER" id="PTHR43673:SF10">
    <property type="entry name" value="NADH DEHYDROGENASE_NAD(P)H NITROREDUCTASE XCC3605-RELATED"/>
    <property type="match status" value="1"/>
</dbReference>
<dbReference type="SUPFAM" id="SSF54862">
    <property type="entry name" value="4Fe-4S ferredoxins"/>
    <property type="match status" value="1"/>
</dbReference>
<dbReference type="InterPro" id="IPR000415">
    <property type="entry name" value="Nitroreductase-like"/>
</dbReference>
<comment type="similarity">
    <text evidence="1">Belongs to the nitroreductase family.</text>
</comment>